<keyword evidence="4" id="KW-1185">Reference proteome</keyword>
<protein>
    <submittedName>
        <fullName evidence="3">Uncharacterized protein</fullName>
    </submittedName>
</protein>
<reference evidence="4" key="1">
    <citation type="journal article" date="2023" name="Proc. Natl. Acad. Sci. U.S.A.">
        <title>Genomic and structural basis for evolution of tropane alkaloid biosynthesis.</title>
        <authorList>
            <person name="Wanga Y.-J."/>
            <person name="Taina T."/>
            <person name="Yua J.-Y."/>
            <person name="Lia J."/>
            <person name="Xua B."/>
            <person name="Chenc J."/>
            <person name="D'Auriad J.C."/>
            <person name="Huanga J.-P."/>
            <person name="Huanga S.-X."/>
        </authorList>
    </citation>
    <scope>NUCLEOTIDE SEQUENCE [LARGE SCALE GENOMIC DNA]</scope>
    <source>
        <strain evidence="4">cv. KIB-2019</strain>
    </source>
</reference>
<dbReference type="EMBL" id="JAJAGQ010000008">
    <property type="protein sequence ID" value="KAJ8556306.1"/>
    <property type="molecule type" value="Genomic_DNA"/>
</dbReference>
<name>A0A9Q1MCG1_9SOLA</name>
<keyword evidence="2" id="KW-0472">Membrane</keyword>
<gene>
    <name evidence="3" type="ORF">K7X08_023064</name>
</gene>
<comment type="caution">
    <text evidence="3">The sequence shown here is derived from an EMBL/GenBank/DDBJ whole genome shotgun (WGS) entry which is preliminary data.</text>
</comment>
<evidence type="ECO:0000256" key="1">
    <source>
        <dbReference type="SAM" id="MobiDB-lite"/>
    </source>
</evidence>
<feature type="transmembrane region" description="Helical" evidence="2">
    <location>
        <begin position="67"/>
        <end position="85"/>
    </location>
</feature>
<sequence length="147" mass="15283">MGSGVFPASPHRILMPCKSRHMRISANGSGTPAETASPARANSDVEWRRGRVKEVRTEGAVLSMRNSGMVVVVLAVVCGCWLLRFTGAGAPRRSSGAQMTEGVEGEGNGGSSGVLLLVGGQSSFAGAPAAVRCGRQRLRTEADSQSR</sequence>
<dbReference type="AlphaFoldDB" id="A0A9Q1MCG1"/>
<proteinExistence type="predicted"/>
<dbReference type="Proteomes" id="UP001152561">
    <property type="component" value="Unassembled WGS sequence"/>
</dbReference>
<accession>A0A9Q1MCG1</accession>
<keyword evidence="2" id="KW-1133">Transmembrane helix</keyword>
<evidence type="ECO:0000313" key="3">
    <source>
        <dbReference type="EMBL" id="KAJ8556306.1"/>
    </source>
</evidence>
<feature type="region of interest" description="Disordered" evidence="1">
    <location>
        <begin position="25"/>
        <end position="45"/>
    </location>
</feature>
<organism evidence="3 4">
    <name type="scientific">Anisodus acutangulus</name>
    <dbReference type="NCBI Taxonomy" id="402998"/>
    <lineage>
        <taxon>Eukaryota</taxon>
        <taxon>Viridiplantae</taxon>
        <taxon>Streptophyta</taxon>
        <taxon>Embryophyta</taxon>
        <taxon>Tracheophyta</taxon>
        <taxon>Spermatophyta</taxon>
        <taxon>Magnoliopsida</taxon>
        <taxon>eudicotyledons</taxon>
        <taxon>Gunneridae</taxon>
        <taxon>Pentapetalae</taxon>
        <taxon>asterids</taxon>
        <taxon>lamiids</taxon>
        <taxon>Solanales</taxon>
        <taxon>Solanaceae</taxon>
        <taxon>Solanoideae</taxon>
        <taxon>Hyoscyameae</taxon>
        <taxon>Anisodus</taxon>
    </lineage>
</organism>
<evidence type="ECO:0000256" key="2">
    <source>
        <dbReference type="SAM" id="Phobius"/>
    </source>
</evidence>
<keyword evidence="2" id="KW-0812">Transmembrane</keyword>
<evidence type="ECO:0000313" key="4">
    <source>
        <dbReference type="Proteomes" id="UP001152561"/>
    </source>
</evidence>